<dbReference type="Pfam" id="PF01614">
    <property type="entry name" value="IclR_C"/>
    <property type="match status" value="1"/>
</dbReference>
<dbReference type="EMBL" id="JBHTCG010000037">
    <property type="protein sequence ID" value="MFC7387343.1"/>
    <property type="molecule type" value="Genomic_DNA"/>
</dbReference>
<organism evidence="6 7">
    <name type="scientific">Sphaerisporangium rhizosphaerae</name>
    <dbReference type="NCBI Taxonomy" id="2269375"/>
    <lineage>
        <taxon>Bacteria</taxon>
        <taxon>Bacillati</taxon>
        <taxon>Actinomycetota</taxon>
        <taxon>Actinomycetes</taxon>
        <taxon>Streptosporangiales</taxon>
        <taxon>Streptosporangiaceae</taxon>
        <taxon>Sphaerisporangium</taxon>
    </lineage>
</organism>
<name>A0ABW2PCS6_9ACTN</name>
<keyword evidence="3" id="KW-0804">Transcription</keyword>
<reference evidence="7" key="1">
    <citation type="journal article" date="2019" name="Int. J. Syst. Evol. Microbiol.">
        <title>The Global Catalogue of Microorganisms (GCM) 10K type strain sequencing project: providing services to taxonomists for standard genome sequencing and annotation.</title>
        <authorList>
            <consortium name="The Broad Institute Genomics Platform"/>
            <consortium name="The Broad Institute Genome Sequencing Center for Infectious Disease"/>
            <person name="Wu L."/>
            <person name="Ma J."/>
        </authorList>
    </citation>
    <scope>NUCLEOTIDE SEQUENCE [LARGE SCALE GENOMIC DNA]</scope>
    <source>
        <strain evidence="7">CECT 7649</strain>
    </source>
</reference>
<dbReference type="InterPro" id="IPR005471">
    <property type="entry name" value="Tscrpt_reg_IclR_N"/>
</dbReference>
<dbReference type="InterPro" id="IPR029016">
    <property type="entry name" value="GAF-like_dom_sf"/>
</dbReference>
<dbReference type="SUPFAM" id="SSF46785">
    <property type="entry name" value="Winged helix' DNA-binding domain"/>
    <property type="match status" value="1"/>
</dbReference>
<dbReference type="PANTHER" id="PTHR30136">
    <property type="entry name" value="HELIX-TURN-HELIX TRANSCRIPTIONAL REGULATOR, ICLR FAMILY"/>
    <property type="match status" value="1"/>
</dbReference>
<accession>A0ABW2PCS6</accession>
<dbReference type="InterPro" id="IPR036390">
    <property type="entry name" value="WH_DNA-bd_sf"/>
</dbReference>
<dbReference type="Gene3D" id="3.30.450.40">
    <property type="match status" value="1"/>
</dbReference>
<dbReference type="InterPro" id="IPR050707">
    <property type="entry name" value="HTH_MetabolicPath_Reg"/>
</dbReference>
<gene>
    <name evidence="6" type="ORF">ACFQSB_34415</name>
</gene>
<evidence type="ECO:0000256" key="1">
    <source>
        <dbReference type="ARBA" id="ARBA00023015"/>
    </source>
</evidence>
<keyword evidence="1" id="KW-0805">Transcription regulation</keyword>
<protein>
    <submittedName>
        <fullName evidence="6">IclR family transcriptional regulator</fullName>
    </submittedName>
</protein>
<sequence length="264" mass="28540">MAGGSREPGRSVTSRVLAVLGAFDADHGALTLTDIARRSGVALTTVHRLARELEAARMLGRDDRGRYHIGHRLWELGQLAPRRLLEVAHPWIQDLYAETGENVHLAVRDGMEVLYVHKVYGRRAVPIVSRTGGRLPMHPTGVGKVLLAYEAEWFVTSYLARTLERPTPRTVTEPGRLARELASVRAQGYAFTYEEMTPGSCSVAAPIHRDRGGGEGGGGDGVPIAALGVVVSSRRARELPRLVEPLLATACEIARAYAASPPAS</sequence>
<keyword evidence="2" id="KW-0238">DNA-binding</keyword>
<evidence type="ECO:0000259" key="5">
    <source>
        <dbReference type="PROSITE" id="PS51078"/>
    </source>
</evidence>
<evidence type="ECO:0000259" key="4">
    <source>
        <dbReference type="PROSITE" id="PS51077"/>
    </source>
</evidence>
<feature type="domain" description="IclR-ED" evidence="5">
    <location>
        <begin position="72"/>
        <end position="259"/>
    </location>
</feature>
<evidence type="ECO:0000256" key="3">
    <source>
        <dbReference type="ARBA" id="ARBA00023163"/>
    </source>
</evidence>
<evidence type="ECO:0000256" key="2">
    <source>
        <dbReference type="ARBA" id="ARBA00023125"/>
    </source>
</evidence>
<dbReference type="SUPFAM" id="SSF55781">
    <property type="entry name" value="GAF domain-like"/>
    <property type="match status" value="1"/>
</dbReference>
<comment type="caution">
    <text evidence="6">The sequence shown here is derived from an EMBL/GenBank/DDBJ whole genome shotgun (WGS) entry which is preliminary data.</text>
</comment>
<proteinExistence type="predicted"/>
<dbReference type="InterPro" id="IPR036388">
    <property type="entry name" value="WH-like_DNA-bd_sf"/>
</dbReference>
<dbReference type="Pfam" id="PF09339">
    <property type="entry name" value="HTH_IclR"/>
    <property type="match status" value="1"/>
</dbReference>
<dbReference type="InterPro" id="IPR014757">
    <property type="entry name" value="Tscrpt_reg_IclR_C"/>
</dbReference>
<dbReference type="SMART" id="SM00346">
    <property type="entry name" value="HTH_ICLR"/>
    <property type="match status" value="1"/>
</dbReference>
<dbReference type="PROSITE" id="PS51077">
    <property type="entry name" value="HTH_ICLR"/>
    <property type="match status" value="1"/>
</dbReference>
<dbReference type="PANTHER" id="PTHR30136:SF24">
    <property type="entry name" value="HTH-TYPE TRANSCRIPTIONAL REPRESSOR ALLR"/>
    <property type="match status" value="1"/>
</dbReference>
<dbReference type="RefSeq" id="WP_380831033.1">
    <property type="nucleotide sequence ID" value="NZ_JBHTCG010000037.1"/>
</dbReference>
<dbReference type="PROSITE" id="PS51078">
    <property type="entry name" value="ICLR_ED"/>
    <property type="match status" value="1"/>
</dbReference>
<feature type="domain" description="HTH iclR-type" evidence="4">
    <location>
        <begin position="10"/>
        <end position="71"/>
    </location>
</feature>
<dbReference type="Gene3D" id="1.10.10.10">
    <property type="entry name" value="Winged helix-like DNA-binding domain superfamily/Winged helix DNA-binding domain"/>
    <property type="match status" value="1"/>
</dbReference>
<evidence type="ECO:0000313" key="6">
    <source>
        <dbReference type="EMBL" id="MFC7387343.1"/>
    </source>
</evidence>
<evidence type="ECO:0000313" key="7">
    <source>
        <dbReference type="Proteomes" id="UP001596496"/>
    </source>
</evidence>
<dbReference type="Proteomes" id="UP001596496">
    <property type="component" value="Unassembled WGS sequence"/>
</dbReference>
<keyword evidence="7" id="KW-1185">Reference proteome</keyword>